<evidence type="ECO:0000256" key="4">
    <source>
        <dbReference type="ARBA" id="ARBA00022842"/>
    </source>
</evidence>
<keyword evidence="4 6" id="KW-0460">Magnesium</keyword>
<evidence type="ECO:0000313" key="8">
    <source>
        <dbReference type="EMBL" id="NFV80936.1"/>
    </source>
</evidence>
<dbReference type="GO" id="GO:0006107">
    <property type="term" value="P:oxaloacetate metabolic process"/>
    <property type="evidence" value="ECO:0007669"/>
    <property type="project" value="TreeGrafter"/>
</dbReference>
<evidence type="ECO:0000256" key="3">
    <source>
        <dbReference type="ARBA" id="ARBA00022723"/>
    </source>
</evidence>
<dbReference type="PANTHER" id="PTHR32308">
    <property type="entry name" value="LYASE BETA SUBUNIT, PUTATIVE (AFU_ORTHOLOGUE AFUA_4G13030)-RELATED"/>
    <property type="match status" value="1"/>
</dbReference>
<feature type="binding site" evidence="6">
    <location>
        <position position="128"/>
    </location>
    <ligand>
        <name>Mg(2+)</name>
        <dbReference type="ChEBI" id="CHEBI:18420"/>
    </ligand>
</feature>
<gene>
    <name evidence="8" type="ORF">G4223_12520</name>
</gene>
<dbReference type="Proteomes" id="UP000480684">
    <property type="component" value="Unassembled WGS sequence"/>
</dbReference>
<comment type="caution">
    <text evidence="8">The sequence shown here is derived from an EMBL/GenBank/DDBJ whole genome shotgun (WGS) entry which is preliminary data.</text>
</comment>
<name>A0A7C9QWG0_9PROT</name>
<dbReference type="GO" id="GO:0016829">
    <property type="term" value="F:lyase activity"/>
    <property type="evidence" value="ECO:0007669"/>
    <property type="project" value="UniProtKB-KW"/>
</dbReference>
<dbReference type="InterPro" id="IPR011206">
    <property type="entry name" value="Citrate_lyase_beta/mcl1/mcl2"/>
</dbReference>
<evidence type="ECO:0000259" key="7">
    <source>
        <dbReference type="Pfam" id="PF03328"/>
    </source>
</evidence>
<dbReference type="InterPro" id="IPR005000">
    <property type="entry name" value="Aldolase/citrate-lyase_domain"/>
</dbReference>
<sequence length="295" mass="31169">MATVTRPRRSVLYMPGSNQRALEKARTLAADGLILDLEDAVSPDAKEVARTQVVEAVKAGGYGGRELLVRVNGLNTPWFHADVVAAATSGAHAILIPKVESADAVRQVDAIMTAAGAPDNMAIWCMMETPRGILRAEEIAGASPRMGGFVMGTSDLAKDLHCAHTALRLPMVTSLGLCLLAARAYGLAVLDGVYLDLADDSGFEASCVQGLELGFDGKTLIHPKTVDAANRVFAPSEREIEWSQKIIAAHAEAAAEGKGVVVVDGKLVENLHVENAKRIVKLAEQIAELSADLGK</sequence>
<dbReference type="AlphaFoldDB" id="A0A7C9QWG0"/>
<feature type="binding site" evidence="5">
    <location>
        <position position="128"/>
    </location>
    <ligand>
        <name>substrate</name>
    </ligand>
</feature>
<organism evidence="8 9">
    <name type="scientific">Magnetospirillum aberrantis SpK</name>
    <dbReference type="NCBI Taxonomy" id="908842"/>
    <lineage>
        <taxon>Bacteria</taxon>
        <taxon>Pseudomonadati</taxon>
        <taxon>Pseudomonadota</taxon>
        <taxon>Alphaproteobacteria</taxon>
        <taxon>Rhodospirillales</taxon>
        <taxon>Rhodospirillaceae</taxon>
        <taxon>Magnetospirillum</taxon>
    </lineage>
</organism>
<dbReference type="RefSeq" id="WP_163680045.1">
    <property type="nucleotide sequence ID" value="NZ_JAAIYP010000038.1"/>
</dbReference>
<dbReference type="InterPro" id="IPR040442">
    <property type="entry name" value="Pyrv_kinase-like_dom_sf"/>
</dbReference>
<protein>
    <submittedName>
        <fullName evidence="8">CoA ester lyase</fullName>
    </submittedName>
</protein>
<evidence type="ECO:0000256" key="6">
    <source>
        <dbReference type="PIRSR" id="PIRSR015582-2"/>
    </source>
</evidence>
<proteinExistence type="inferred from homology"/>
<comment type="cofactor">
    <cofactor evidence="1">
        <name>Mg(2+)</name>
        <dbReference type="ChEBI" id="CHEBI:18420"/>
    </cofactor>
</comment>
<dbReference type="InterPro" id="IPR015813">
    <property type="entry name" value="Pyrv/PenolPyrv_kinase-like_dom"/>
</dbReference>
<accession>A0A7C9QWG0</accession>
<evidence type="ECO:0000256" key="5">
    <source>
        <dbReference type="PIRSR" id="PIRSR015582-1"/>
    </source>
</evidence>
<dbReference type="Gene3D" id="3.20.20.60">
    <property type="entry name" value="Phosphoenolpyruvate-binding domains"/>
    <property type="match status" value="1"/>
</dbReference>
<dbReference type="PANTHER" id="PTHR32308:SF10">
    <property type="entry name" value="CITRATE LYASE SUBUNIT BETA"/>
    <property type="match status" value="1"/>
</dbReference>
<dbReference type="EMBL" id="JAAIYP010000038">
    <property type="protein sequence ID" value="NFV80936.1"/>
    <property type="molecule type" value="Genomic_DNA"/>
</dbReference>
<evidence type="ECO:0000256" key="1">
    <source>
        <dbReference type="ARBA" id="ARBA00001946"/>
    </source>
</evidence>
<reference evidence="8 9" key="1">
    <citation type="submission" date="2020-02" db="EMBL/GenBank/DDBJ databases">
        <authorList>
            <person name="Dziuba M."/>
            <person name="Kuznetsov B."/>
            <person name="Mardanov A."/>
            <person name="Ravin N."/>
            <person name="Grouzdev D."/>
        </authorList>
    </citation>
    <scope>NUCLEOTIDE SEQUENCE [LARGE SCALE GENOMIC DNA]</scope>
    <source>
        <strain evidence="8 9">SpK</strain>
    </source>
</reference>
<feature type="binding site" evidence="6">
    <location>
        <position position="155"/>
    </location>
    <ligand>
        <name>Mg(2+)</name>
        <dbReference type="ChEBI" id="CHEBI:18420"/>
    </ligand>
</feature>
<keyword evidence="9" id="KW-1185">Reference proteome</keyword>
<dbReference type="GO" id="GO:0000287">
    <property type="term" value="F:magnesium ion binding"/>
    <property type="evidence" value="ECO:0007669"/>
    <property type="project" value="TreeGrafter"/>
</dbReference>
<feature type="binding site" evidence="5">
    <location>
        <position position="70"/>
    </location>
    <ligand>
        <name>substrate</name>
    </ligand>
</feature>
<dbReference type="Pfam" id="PF03328">
    <property type="entry name" value="HpcH_HpaI"/>
    <property type="match status" value="1"/>
</dbReference>
<keyword evidence="8" id="KW-0456">Lyase</keyword>
<dbReference type="SUPFAM" id="SSF51621">
    <property type="entry name" value="Phosphoenolpyruvate/pyruvate domain"/>
    <property type="match status" value="1"/>
</dbReference>
<evidence type="ECO:0000256" key="2">
    <source>
        <dbReference type="ARBA" id="ARBA00005568"/>
    </source>
</evidence>
<keyword evidence="3 6" id="KW-0479">Metal-binding</keyword>
<feature type="domain" description="HpcH/HpaI aldolase/citrate lyase" evidence="7">
    <location>
        <begin position="9"/>
        <end position="223"/>
    </location>
</feature>
<evidence type="ECO:0000313" key="9">
    <source>
        <dbReference type="Proteomes" id="UP000480684"/>
    </source>
</evidence>
<comment type="similarity">
    <text evidence="2">Belongs to the HpcH/HpaI aldolase family.</text>
</comment>
<dbReference type="PIRSF" id="PIRSF015582">
    <property type="entry name" value="Cit_lyase_B"/>
    <property type="match status" value="1"/>
</dbReference>